<gene>
    <name evidence="1" type="ORF">AMTR_s00113p00038320</name>
</gene>
<organism evidence="1 2">
    <name type="scientific">Amborella trichopoda</name>
    <dbReference type="NCBI Taxonomy" id="13333"/>
    <lineage>
        <taxon>Eukaryota</taxon>
        <taxon>Viridiplantae</taxon>
        <taxon>Streptophyta</taxon>
        <taxon>Embryophyta</taxon>
        <taxon>Tracheophyta</taxon>
        <taxon>Spermatophyta</taxon>
        <taxon>Magnoliopsida</taxon>
        <taxon>Amborellales</taxon>
        <taxon>Amborellaceae</taxon>
        <taxon>Amborella</taxon>
    </lineage>
</organism>
<evidence type="ECO:0000313" key="2">
    <source>
        <dbReference type="Proteomes" id="UP000017836"/>
    </source>
</evidence>
<accession>W1NTK3</accession>
<evidence type="ECO:0000313" key="1">
    <source>
        <dbReference type="EMBL" id="ERM98520.1"/>
    </source>
</evidence>
<protein>
    <submittedName>
        <fullName evidence="1">Uncharacterized protein</fullName>
    </submittedName>
</protein>
<dbReference type="Gramene" id="ERM98520">
    <property type="protein sequence ID" value="ERM98520"/>
    <property type="gene ID" value="AMTR_s00113p00038320"/>
</dbReference>
<dbReference type="AlphaFoldDB" id="W1NTK3"/>
<proteinExistence type="predicted"/>
<name>W1NTK3_AMBTC</name>
<dbReference type="Proteomes" id="UP000017836">
    <property type="component" value="Unassembled WGS sequence"/>
</dbReference>
<keyword evidence="2" id="KW-1185">Reference proteome</keyword>
<dbReference type="HOGENOM" id="CLU_1306358_0_0_1"/>
<reference evidence="2" key="1">
    <citation type="journal article" date="2013" name="Science">
        <title>The Amborella genome and the evolution of flowering plants.</title>
        <authorList>
            <consortium name="Amborella Genome Project"/>
        </authorList>
    </citation>
    <scope>NUCLEOTIDE SEQUENCE [LARGE SCALE GENOMIC DNA]</scope>
</reference>
<dbReference type="EMBL" id="KI395324">
    <property type="protein sequence ID" value="ERM98520.1"/>
    <property type="molecule type" value="Genomic_DNA"/>
</dbReference>
<sequence length="211" mass="23349">MIRVRKGLRFLSPAPKRGANFGRHQRFEEEQQRIEGWKSLPAISCNKIIQKVEAPGEESFTSEEHVEATSASDYEEGMINSLRVEKVDPKEDKLRKAKGKACMITDKFSEVLNDLLTGSSSGPFLTQTKVRESIIAALQSLPWGSISRRPSPSRIKGQVEPIDMKRSPLSRVPLVAHPSGQTGPSTIVNGEFPKTDATSDVLCMIRDLSDS</sequence>